<accession>A0A023B0H1</accession>
<evidence type="ECO:0000313" key="4">
    <source>
        <dbReference type="Proteomes" id="UP000019763"/>
    </source>
</evidence>
<dbReference type="VEuPathDB" id="CryptoDB:GNI_149480"/>
<dbReference type="InterPro" id="IPR036770">
    <property type="entry name" value="Ankyrin_rpt-contain_sf"/>
</dbReference>
<gene>
    <name evidence="3" type="ORF">GNI_149480</name>
</gene>
<dbReference type="OrthoDB" id="163438at2759"/>
<keyword evidence="2" id="KW-0040">ANK repeat</keyword>
<dbReference type="SUPFAM" id="SSF48403">
    <property type="entry name" value="Ankyrin repeat"/>
    <property type="match status" value="1"/>
</dbReference>
<dbReference type="PANTHER" id="PTHR24201">
    <property type="entry name" value="ANK_REP_REGION DOMAIN-CONTAINING PROTEIN"/>
    <property type="match status" value="1"/>
</dbReference>
<evidence type="ECO:0000313" key="3">
    <source>
        <dbReference type="EMBL" id="EZG44277.1"/>
    </source>
</evidence>
<name>A0A023B0H1_GRENI</name>
<organism evidence="3 4">
    <name type="scientific">Gregarina niphandrodes</name>
    <name type="common">Septate eugregarine</name>
    <dbReference type="NCBI Taxonomy" id="110365"/>
    <lineage>
        <taxon>Eukaryota</taxon>
        <taxon>Sar</taxon>
        <taxon>Alveolata</taxon>
        <taxon>Apicomplexa</taxon>
        <taxon>Conoidasida</taxon>
        <taxon>Gregarinasina</taxon>
        <taxon>Eugregarinorida</taxon>
        <taxon>Gregarinidae</taxon>
        <taxon>Gregarina</taxon>
    </lineage>
</organism>
<dbReference type="Pfam" id="PF12796">
    <property type="entry name" value="Ank_2"/>
    <property type="match status" value="1"/>
</dbReference>
<dbReference type="RefSeq" id="XP_011132728.1">
    <property type="nucleotide sequence ID" value="XM_011134426.1"/>
</dbReference>
<dbReference type="SMART" id="SM00248">
    <property type="entry name" value="ANK"/>
    <property type="match status" value="2"/>
</dbReference>
<dbReference type="EMBL" id="AFNH02001112">
    <property type="protein sequence ID" value="EZG44277.1"/>
    <property type="molecule type" value="Genomic_DNA"/>
</dbReference>
<evidence type="ECO:0000256" key="1">
    <source>
        <dbReference type="ARBA" id="ARBA00022737"/>
    </source>
</evidence>
<dbReference type="GeneID" id="22915221"/>
<dbReference type="AlphaFoldDB" id="A0A023B0H1"/>
<dbReference type="InterPro" id="IPR050776">
    <property type="entry name" value="Ank_Repeat/CDKN_Inhibitor"/>
</dbReference>
<comment type="caution">
    <text evidence="3">The sequence shown here is derived from an EMBL/GenBank/DDBJ whole genome shotgun (WGS) entry which is preliminary data.</text>
</comment>
<dbReference type="InterPro" id="IPR002110">
    <property type="entry name" value="Ankyrin_rpt"/>
</dbReference>
<proteinExistence type="predicted"/>
<dbReference type="Proteomes" id="UP000019763">
    <property type="component" value="Unassembled WGS sequence"/>
</dbReference>
<keyword evidence="4" id="KW-1185">Reference proteome</keyword>
<keyword evidence="1" id="KW-0677">Repeat</keyword>
<evidence type="ECO:0000256" key="2">
    <source>
        <dbReference type="ARBA" id="ARBA00023043"/>
    </source>
</evidence>
<sequence>MSRALSGSRYITPTILQVVTGEMEALQASVSQDPETICQQDQFGWSPVEHAVACGNLAALEMFLRVWNRQLGGEAGVARDERNIRYQNLAIEYNRPDVLRWLGRNGFLDSPCAVNRAVAHGSVACLRLLLAEGHEASEEDAWGEVPLFLAVKKRRVDMVKCLLDHQPELARHRDVMGRTAAHQCDSVALLEVLDRYGTDLWQTDNLGQTPFDLALRRRNASLLEYLLISSKKNPPFNELEQCYQSSWSVA</sequence>
<reference evidence="3" key="1">
    <citation type="submission" date="2013-12" db="EMBL/GenBank/DDBJ databases">
        <authorList>
            <person name="Omoto C.K."/>
            <person name="Sibley D."/>
            <person name="Venepally P."/>
            <person name="Hadjithomas M."/>
            <person name="Karamycheva S."/>
            <person name="Brunk B."/>
            <person name="Roos D."/>
            <person name="Caler E."/>
            <person name="Lorenzi H."/>
        </authorList>
    </citation>
    <scope>NUCLEOTIDE SEQUENCE</scope>
</reference>
<protein>
    <submittedName>
        <fullName evidence="3">Ankyrin repeat protein</fullName>
    </submittedName>
</protein>
<dbReference type="Gene3D" id="1.25.40.20">
    <property type="entry name" value="Ankyrin repeat-containing domain"/>
    <property type="match status" value="1"/>
</dbReference>